<reference evidence="16" key="1">
    <citation type="journal article" date="2018" name="Biosci. Biotechnol. Biochem.">
        <title>Polysaccharide hydrolase of the hadal zone amphipods Hirondellea gigas.</title>
        <authorList>
            <person name="Kobayashi H."/>
            <person name="Nagahama T."/>
            <person name="Arai W."/>
            <person name="Sasagawa Y."/>
            <person name="Umeda M."/>
            <person name="Hayashi T."/>
            <person name="Nikaido I."/>
            <person name="Watanabe H."/>
            <person name="Oguri K."/>
            <person name="Kitazato H."/>
            <person name="Fujioka K."/>
            <person name="Kido Y."/>
            <person name="Takami H."/>
        </authorList>
    </citation>
    <scope>NUCLEOTIDE SEQUENCE</scope>
    <source>
        <tissue evidence="16">Whole body</tissue>
    </source>
</reference>
<evidence type="ECO:0000313" key="16">
    <source>
        <dbReference type="EMBL" id="LAB67305.1"/>
    </source>
</evidence>
<dbReference type="InterPro" id="IPR029071">
    <property type="entry name" value="Ubiquitin-like_domsf"/>
</dbReference>
<feature type="compositionally biased region" description="Basic and acidic residues" evidence="13">
    <location>
        <begin position="1"/>
        <end position="10"/>
    </location>
</feature>
<dbReference type="PANTHER" id="PTHR48493">
    <property type="entry name" value="UBIQUITIN-LIKE DOMAIN-CONTAINING CTD PHOSPHATASE 1"/>
    <property type="match status" value="1"/>
</dbReference>
<keyword evidence="7" id="KW-0460">Magnesium</keyword>
<feature type="domain" description="Ubiquitin-like" evidence="14">
    <location>
        <begin position="51"/>
        <end position="122"/>
    </location>
</feature>
<dbReference type="CDD" id="cd01813">
    <property type="entry name" value="Ubl_UBLCP1"/>
    <property type="match status" value="1"/>
</dbReference>
<dbReference type="GO" id="GO:0046872">
    <property type="term" value="F:metal ion binding"/>
    <property type="evidence" value="ECO:0007669"/>
    <property type="project" value="UniProtKB-KW"/>
</dbReference>
<dbReference type="PROSITE" id="PS50053">
    <property type="entry name" value="UBIQUITIN_2"/>
    <property type="match status" value="1"/>
</dbReference>
<dbReference type="PROSITE" id="PS50969">
    <property type="entry name" value="FCP1"/>
    <property type="match status" value="1"/>
</dbReference>
<evidence type="ECO:0000259" key="14">
    <source>
        <dbReference type="PROSITE" id="PS50053"/>
    </source>
</evidence>
<proteinExistence type="evidence at transcript level"/>
<dbReference type="GO" id="GO:0090364">
    <property type="term" value="P:regulation of proteasome assembly"/>
    <property type="evidence" value="ECO:0007669"/>
    <property type="project" value="InterPro"/>
</dbReference>
<dbReference type="GO" id="GO:0005634">
    <property type="term" value="C:nucleus"/>
    <property type="evidence" value="ECO:0007669"/>
    <property type="project" value="UniProtKB-SubCell"/>
</dbReference>
<dbReference type="Gene3D" id="3.10.20.90">
    <property type="entry name" value="Phosphatidylinositol 3-kinase Catalytic Subunit, Chain A, domain 1"/>
    <property type="match status" value="1"/>
</dbReference>
<sequence>MENNEDKSKELNSSSVDNIEKVSSQDTKVSSLDTDVSQDKNPPEDECKPSLSVSIKWSGGVYPISIYDGMTVIEFKEAVYSETKVRPDKQKIVNLKCKGKPATDEMQMSSLGLRNNMKLMMVGSVDEVLAEAVAVPEDMPEVINDLDISEENITCVQNRQDYIEKIEKRVREYKPKLLNPMRPGKKLLVLDIDYTLFDHRSVGQNGLELMRPYLHHFLVSAYEDYDLAIWSATSMKWIEEKMRLLGVTSNPNYNICFYVDSLAMIRIDAPNYGVVEVKPLGVIWGKYSHYTSKNTIMFDDLRRNFLMNPQNGLKIKAFRNAHENRDTDVELLKLAVYLKDIAVLQDLSKLRHSKWENYRKGGY</sequence>
<dbReference type="AlphaFoldDB" id="A0A2P2HZU0"/>
<keyword evidence="5" id="KW-0479">Metal-binding</keyword>
<dbReference type="GO" id="GO:0004722">
    <property type="term" value="F:protein serine/threonine phosphatase activity"/>
    <property type="evidence" value="ECO:0007669"/>
    <property type="project" value="UniProtKB-EC"/>
</dbReference>
<evidence type="ECO:0000256" key="2">
    <source>
        <dbReference type="ARBA" id="ARBA00004123"/>
    </source>
</evidence>
<evidence type="ECO:0000259" key="15">
    <source>
        <dbReference type="PROSITE" id="PS50969"/>
    </source>
</evidence>
<evidence type="ECO:0000256" key="8">
    <source>
        <dbReference type="ARBA" id="ARBA00022912"/>
    </source>
</evidence>
<dbReference type="InterPro" id="IPR004274">
    <property type="entry name" value="FCP1_dom"/>
</dbReference>
<evidence type="ECO:0000256" key="7">
    <source>
        <dbReference type="ARBA" id="ARBA00022842"/>
    </source>
</evidence>
<name>A0A2P2HZU0_9CRUS</name>
<feature type="region of interest" description="Disordered" evidence="13">
    <location>
        <begin position="1"/>
        <end position="50"/>
    </location>
</feature>
<dbReference type="PANTHER" id="PTHR48493:SF1">
    <property type="entry name" value="UBIQUITIN-LIKE DOMAIN-CONTAINING CTD PHOSPHATASE 1"/>
    <property type="match status" value="1"/>
</dbReference>
<dbReference type="Pfam" id="PF03031">
    <property type="entry name" value="NIF"/>
    <property type="match status" value="1"/>
</dbReference>
<evidence type="ECO:0000256" key="11">
    <source>
        <dbReference type="ARBA" id="ARBA00047761"/>
    </source>
</evidence>
<comment type="subcellular location">
    <subcellularLocation>
        <location evidence="2">Nucleus</location>
    </subcellularLocation>
</comment>
<evidence type="ECO:0000256" key="13">
    <source>
        <dbReference type="SAM" id="MobiDB-lite"/>
    </source>
</evidence>
<comment type="cofactor">
    <cofactor evidence="1">
        <name>Mg(2+)</name>
        <dbReference type="ChEBI" id="CHEBI:18420"/>
    </cofactor>
</comment>
<evidence type="ECO:0000256" key="5">
    <source>
        <dbReference type="ARBA" id="ARBA00022723"/>
    </source>
</evidence>
<feature type="domain" description="FCP1 homology" evidence="15">
    <location>
        <begin position="181"/>
        <end position="341"/>
    </location>
</feature>
<keyword evidence="8" id="KW-0904">Protein phosphatase</keyword>
<dbReference type="InterPro" id="IPR051658">
    <property type="entry name" value="UBLCP1"/>
</dbReference>
<organism evidence="16">
    <name type="scientific">Hirondellea gigas</name>
    <dbReference type="NCBI Taxonomy" id="1518452"/>
    <lineage>
        <taxon>Eukaryota</taxon>
        <taxon>Metazoa</taxon>
        <taxon>Ecdysozoa</taxon>
        <taxon>Arthropoda</taxon>
        <taxon>Crustacea</taxon>
        <taxon>Multicrustacea</taxon>
        <taxon>Malacostraca</taxon>
        <taxon>Eumalacostraca</taxon>
        <taxon>Peracarida</taxon>
        <taxon>Amphipoda</taxon>
        <taxon>Amphilochidea</taxon>
        <taxon>Lysianassida</taxon>
        <taxon>Lysianassidira</taxon>
        <taxon>Lysianassoidea</taxon>
        <taxon>Lysianassidae</taxon>
        <taxon>Hirondellea</taxon>
    </lineage>
</organism>
<keyword evidence="9" id="KW-0539">Nucleus</keyword>
<evidence type="ECO:0000256" key="1">
    <source>
        <dbReference type="ARBA" id="ARBA00001946"/>
    </source>
</evidence>
<evidence type="ECO:0000256" key="4">
    <source>
        <dbReference type="ARBA" id="ARBA00014187"/>
    </source>
</evidence>
<evidence type="ECO:0000256" key="12">
    <source>
        <dbReference type="ARBA" id="ARBA00048336"/>
    </source>
</evidence>
<dbReference type="InterPro" id="IPR023214">
    <property type="entry name" value="HAD_sf"/>
</dbReference>
<dbReference type="EC" id="3.1.3.16" evidence="3"/>
<dbReference type="SUPFAM" id="SSF56784">
    <property type="entry name" value="HAD-like"/>
    <property type="match status" value="1"/>
</dbReference>
<evidence type="ECO:0000256" key="6">
    <source>
        <dbReference type="ARBA" id="ARBA00022801"/>
    </source>
</evidence>
<dbReference type="SUPFAM" id="SSF54236">
    <property type="entry name" value="Ubiquitin-like"/>
    <property type="match status" value="1"/>
</dbReference>
<dbReference type="SMART" id="SM00577">
    <property type="entry name" value="CPDc"/>
    <property type="match status" value="1"/>
</dbReference>
<dbReference type="InterPro" id="IPR036412">
    <property type="entry name" value="HAD-like_sf"/>
</dbReference>
<feature type="compositionally biased region" description="Basic and acidic residues" evidence="13">
    <location>
        <begin position="37"/>
        <end position="48"/>
    </location>
</feature>
<dbReference type="InterPro" id="IPR000626">
    <property type="entry name" value="Ubiquitin-like_dom"/>
</dbReference>
<accession>A0A2P2HZU0</accession>
<evidence type="ECO:0000256" key="9">
    <source>
        <dbReference type="ARBA" id="ARBA00023242"/>
    </source>
</evidence>
<feature type="compositionally biased region" description="Polar residues" evidence="13">
    <location>
        <begin position="11"/>
        <end position="35"/>
    </location>
</feature>
<dbReference type="InterPro" id="IPR011943">
    <property type="entry name" value="HAD-SF_hydro_IIID"/>
</dbReference>
<evidence type="ECO:0000256" key="10">
    <source>
        <dbReference type="ARBA" id="ARBA00032039"/>
    </source>
</evidence>
<dbReference type="NCBIfam" id="TIGR02245">
    <property type="entry name" value="HAD_IIID1"/>
    <property type="match status" value="1"/>
</dbReference>
<dbReference type="Gene3D" id="3.40.50.1000">
    <property type="entry name" value="HAD superfamily/HAD-like"/>
    <property type="match status" value="1"/>
</dbReference>
<comment type="catalytic activity">
    <reaction evidence="11">
        <text>O-phospho-L-seryl-[protein] + H2O = L-seryl-[protein] + phosphate</text>
        <dbReference type="Rhea" id="RHEA:20629"/>
        <dbReference type="Rhea" id="RHEA-COMP:9863"/>
        <dbReference type="Rhea" id="RHEA-COMP:11604"/>
        <dbReference type="ChEBI" id="CHEBI:15377"/>
        <dbReference type="ChEBI" id="CHEBI:29999"/>
        <dbReference type="ChEBI" id="CHEBI:43474"/>
        <dbReference type="ChEBI" id="CHEBI:83421"/>
        <dbReference type="EC" id="3.1.3.16"/>
    </reaction>
</comment>
<dbReference type="EMBL" id="IACF01001614">
    <property type="protein sequence ID" value="LAB67305.1"/>
    <property type="molecule type" value="mRNA"/>
</dbReference>
<keyword evidence="6" id="KW-0378">Hydrolase</keyword>
<protein>
    <recommendedName>
        <fullName evidence="4">Ubiquitin-like domain-containing CTD phosphatase 1</fullName>
        <ecNumber evidence="3">3.1.3.16</ecNumber>
    </recommendedName>
    <alternativeName>
        <fullName evidence="10">Nuclear proteasome inhibitor UBLCP1</fullName>
    </alternativeName>
</protein>
<evidence type="ECO:0000256" key="3">
    <source>
        <dbReference type="ARBA" id="ARBA00013081"/>
    </source>
</evidence>
<comment type="catalytic activity">
    <reaction evidence="12">
        <text>O-phospho-L-threonyl-[protein] + H2O = L-threonyl-[protein] + phosphate</text>
        <dbReference type="Rhea" id="RHEA:47004"/>
        <dbReference type="Rhea" id="RHEA-COMP:11060"/>
        <dbReference type="Rhea" id="RHEA-COMP:11605"/>
        <dbReference type="ChEBI" id="CHEBI:15377"/>
        <dbReference type="ChEBI" id="CHEBI:30013"/>
        <dbReference type="ChEBI" id="CHEBI:43474"/>
        <dbReference type="ChEBI" id="CHEBI:61977"/>
        <dbReference type="EC" id="3.1.3.16"/>
    </reaction>
</comment>